<feature type="region of interest" description="Disordered" evidence="1">
    <location>
        <begin position="444"/>
        <end position="469"/>
    </location>
</feature>
<dbReference type="EMBL" id="LNFO01001761">
    <property type="protein sequence ID" value="KUF88901.1"/>
    <property type="molecule type" value="Genomic_DNA"/>
</dbReference>
<dbReference type="Pfam" id="PF05225">
    <property type="entry name" value="HTH_psq"/>
    <property type="match status" value="1"/>
</dbReference>
<accession>A0A0W8CXZ8</accession>
<name>A0A0W8CXZ8_PHYNI</name>
<organism evidence="4 5">
    <name type="scientific">Phytophthora nicotianae</name>
    <name type="common">Potato buckeye rot agent</name>
    <name type="synonym">Phytophthora parasitica</name>
    <dbReference type="NCBI Taxonomy" id="4792"/>
    <lineage>
        <taxon>Eukaryota</taxon>
        <taxon>Sar</taxon>
        <taxon>Stramenopiles</taxon>
        <taxon>Oomycota</taxon>
        <taxon>Peronosporomycetes</taxon>
        <taxon>Peronosporales</taxon>
        <taxon>Peronosporaceae</taxon>
        <taxon>Phytophthora</taxon>
    </lineage>
</organism>
<dbReference type="EMBL" id="LNFP01001112">
    <property type="protein sequence ID" value="KUF87695.1"/>
    <property type="molecule type" value="Genomic_DNA"/>
</dbReference>
<sequence length="581" mass="63173">MSLQRRGLSSAAPGGSVRRYLSEADEKEALRMLKEKLRRQKRITSDDVRLAVRSVAGQDGAVPLPPDFPPSGWVIEFKRVHGFIHFNSFTFGAAASSSSSGKTAAAFGQPERLEVPPLCSLVAAADNRNSITVTATGRKNINGKSNISSSIVLAQVTGSSSDDEKDTSKGRCSSGSSDPAQGVIYPISISGPRMPFDSEMQRQIQLRHSFSQRHRQYLQQQQRRAILVGNYRRSAGSMPIRDSPMDHVEMRSSGTSGSENGTTGPSNSPRDDDDVGPVRSSDTSSMLPRIQYAVSNNGSSVEEMQDTASNASSSNDNRGYKLSHTVPAETWSKAIAAVEQQGMSLRAAAKLYGVHFAALHRRVKKRAQAMHAKGTDGYFHPSDEAGIMRVVVARAELGVLMTFDELMRLVEAAALRKLPDISMDSARKLLTRFQSRNEQSIRHIIDDWPPPRPAVSASSTSAEHKRPQHQPYLEHPGFNFGRKPPVALRSPSVGTSSRAASVAAMAAAKTTLFVPPSRLDPPPSSVGSRTDETRRSRMRLMNGKGSMTVDTGLLSGKPNDQMIYMSPRARSERDSDAVMVV</sequence>
<dbReference type="GO" id="GO:0003677">
    <property type="term" value="F:DNA binding"/>
    <property type="evidence" value="ECO:0007669"/>
    <property type="project" value="InterPro"/>
</dbReference>
<evidence type="ECO:0000313" key="5">
    <source>
        <dbReference type="Proteomes" id="UP000052943"/>
    </source>
</evidence>
<comment type="caution">
    <text evidence="4">The sequence shown here is derived from an EMBL/GenBank/DDBJ whole genome shotgun (WGS) entry which is preliminary data.</text>
</comment>
<feature type="domain" description="HTH psq-type" evidence="2">
    <location>
        <begin position="332"/>
        <end position="368"/>
    </location>
</feature>
<dbReference type="AlphaFoldDB" id="A0A0W8CXZ8"/>
<dbReference type="SUPFAM" id="SSF46689">
    <property type="entry name" value="Homeodomain-like"/>
    <property type="match status" value="1"/>
</dbReference>
<dbReference type="InterPro" id="IPR009057">
    <property type="entry name" value="Homeodomain-like_sf"/>
</dbReference>
<evidence type="ECO:0000313" key="4">
    <source>
        <dbReference type="EMBL" id="KUF88901.1"/>
    </source>
</evidence>
<reference evidence="5 6" key="1">
    <citation type="submission" date="2015-11" db="EMBL/GenBank/DDBJ databases">
        <title>Genomes and virulence difference between two physiological races of Phytophthora nicotianae.</title>
        <authorList>
            <person name="Liu H."/>
            <person name="Ma X."/>
            <person name="Yu H."/>
            <person name="Fang D."/>
            <person name="Li Y."/>
            <person name="Wang X."/>
            <person name="Wang W."/>
            <person name="Dong Y."/>
            <person name="Xiao B."/>
        </authorList>
    </citation>
    <scope>NUCLEOTIDE SEQUENCE [LARGE SCALE GENOMIC DNA]</scope>
    <source>
        <strain evidence="4">Race 0</strain>
        <strain evidence="5">race 0</strain>
        <strain evidence="3">Race 1</strain>
        <strain evidence="6">race 1</strain>
    </source>
</reference>
<feature type="compositionally biased region" description="Low complexity" evidence="1">
    <location>
        <begin position="252"/>
        <end position="268"/>
    </location>
</feature>
<feature type="region of interest" description="Disordered" evidence="1">
    <location>
        <begin position="514"/>
        <end position="534"/>
    </location>
</feature>
<proteinExistence type="predicted"/>
<dbReference type="Proteomes" id="UP000052943">
    <property type="component" value="Unassembled WGS sequence"/>
</dbReference>
<feature type="compositionally biased region" description="Polar residues" evidence="1">
    <location>
        <begin position="293"/>
        <end position="302"/>
    </location>
</feature>
<dbReference type="OrthoDB" id="8191755at2759"/>
<feature type="compositionally biased region" description="Polar residues" evidence="1">
    <location>
        <begin position="170"/>
        <end position="179"/>
    </location>
</feature>
<gene>
    <name evidence="4" type="ORF">AM587_10013214</name>
    <name evidence="3" type="ORF">AM588_10003712</name>
</gene>
<dbReference type="Gene3D" id="1.10.10.60">
    <property type="entry name" value="Homeodomain-like"/>
    <property type="match status" value="1"/>
</dbReference>
<evidence type="ECO:0000256" key="1">
    <source>
        <dbReference type="SAM" id="MobiDB-lite"/>
    </source>
</evidence>
<dbReference type="InterPro" id="IPR007889">
    <property type="entry name" value="HTH_Psq"/>
</dbReference>
<evidence type="ECO:0000313" key="3">
    <source>
        <dbReference type="EMBL" id="KUF87695.1"/>
    </source>
</evidence>
<feature type="region of interest" description="Disordered" evidence="1">
    <location>
        <begin position="235"/>
        <end position="319"/>
    </location>
</feature>
<protein>
    <submittedName>
        <fullName evidence="3">TBC1 domain family member 2A</fullName>
    </submittedName>
</protein>
<evidence type="ECO:0000313" key="6">
    <source>
        <dbReference type="Proteomes" id="UP000054636"/>
    </source>
</evidence>
<evidence type="ECO:0000259" key="2">
    <source>
        <dbReference type="Pfam" id="PF05225"/>
    </source>
</evidence>
<dbReference type="Proteomes" id="UP000054636">
    <property type="component" value="Unassembled WGS sequence"/>
</dbReference>
<feature type="region of interest" description="Disordered" evidence="1">
    <location>
        <begin position="156"/>
        <end position="195"/>
    </location>
</feature>